<proteinExistence type="predicted"/>
<feature type="domain" description="AMP-dependent synthetase/ligase" evidence="1">
    <location>
        <begin position="125"/>
        <end position="278"/>
    </location>
</feature>
<dbReference type="Gene3D" id="3.30.300.30">
    <property type="match status" value="1"/>
</dbReference>
<dbReference type="PANTHER" id="PTHR43845:SF1">
    <property type="entry name" value="BLR5969 PROTEIN"/>
    <property type="match status" value="1"/>
</dbReference>
<dbReference type="InterPro" id="IPR042099">
    <property type="entry name" value="ANL_N_sf"/>
</dbReference>
<dbReference type="InterPro" id="IPR045851">
    <property type="entry name" value="AMP-bd_C_sf"/>
</dbReference>
<dbReference type="Pfam" id="PF00501">
    <property type="entry name" value="AMP-binding"/>
    <property type="match status" value="1"/>
</dbReference>
<sequence length="413" mass="44583">MERTGYFDTLETRSAEEREMALAAALRAQITHAKTNAPFFAEWLKDVDPAAVTGRAALARLPVLRKGNLGAVQKKKPPMGGLLGVPLAQVQHIFMSPGPIFEIDTVEKDYFRGARAMYAAGFRAGDIVHNTFSYHLTPAGIMMETAARALGCIVVPGGVGQTELQLDAIEAIRPVGYVGTPSFLKILLEKAVELGKDISSIRNAFVGAEALPPSLRQMFRDHGISTLQSYGTADLGTIAYESQALEGMIVDEGVVVEIVRPGTGDLVADGDVGEVVVTTFSKAYPLVRFGTGDLSTVLPGISPCGRTNMRIKGWMGRADQRTKVKGMFVDPEQIALIARRHSELGRLRLVVDWVDQQDVMTLKAELAGGSTELAKSVEDNVQSVCKVRGRVEFVAPGSLPNDGKVIDDVRKYT</sequence>
<evidence type="ECO:0000313" key="2">
    <source>
        <dbReference type="EMBL" id="MCC8432862.1"/>
    </source>
</evidence>
<gene>
    <name evidence="2" type="ORF">LJ725_28150</name>
</gene>
<dbReference type="RefSeq" id="WP_068190244.1">
    <property type="nucleotide sequence ID" value="NZ_JAJISD010000019.1"/>
</dbReference>
<keyword evidence="3" id="KW-1185">Reference proteome</keyword>
<evidence type="ECO:0000259" key="1">
    <source>
        <dbReference type="Pfam" id="PF00501"/>
    </source>
</evidence>
<protein>
    <submittedName>
        <fullName evidence="2">AMP-binding protein</fullName>
    </submittedName>
</protein>
<comment type="caution">
    <text evidence="2">The sequence shown here is derived from an EMBL/GenBank/DDBJ whole genome shotgun (WGS) entry which is preliminary data.</text>
</comment>
<name>A0ABS8L3D9_9HYPH</name>
<dbReference type="Gene3D" id="3.40.50.12780">
    <property type="entry name" value="N-terminal domain of ligase-like"/>
    <property type="match status" value="1"/>
</dbReference>
<evidence type="ECO:0000313" key="3">
    <source>
        <dbReference type="Proteomes" id="UP001198862"/>
    </source>
</evidence>
<dbReference type="InterPro" id="IPR000873">
    <property type="entry name" value="AMP-dep_synth/lig_dom"/>
</dbReference>
<dbReference type="EMBL" id="JAJISD010000019">
    <property type="protein sequence ID" value="MCC8432862.1"/>
    <property type="molecule type" value="Genomic_DNA"/>
</dbReference>
<organism evidence="2 3">
    <name type="scientific">Reyranella aquatilis</name>
    <dbReference type="NCBI Taxonomy" id="2035356"/>
    <lineage>
        <taxon>Bacteria</taxon>
        <taxon>Pseudomonadati</taxon>
        <taxon>Pseudomonadota</taxon>
        <taxon>Alphaproteobacteria</taxon>
        <taxon>Hyphomicrobiales</taxon>
        <taxon>Reyranellaceae</taxon>
        <taxon>Reyranella</taxon>
    </lineage>
</organism>
<dbReference type="SUPFAM" id="SSF56801">
    <property type="entry name" value="Acetyl-CoA synthetase-like"/>
    <property type="match status" value="1"/>
</dbReference>
<reference evidence="2 3" key="1">
    <citation type="submission" date="2021-11" db="EMBL/GenBank/DDBJ databases">
        <authorList>
            <person name="Lee D.-H."/>
            <person name="Kim S.-B."/>
        </authorList>
    </citation>
    <scope>NUCLEOTIDE SEQUENCE [LARGE SCALE GENOMIC DNA]</scope>
    <source>
        <strain evidence="2 3">KCTC 52223</strain>
    </source>
</reference>
<dbReference type="PANTHER" id="PTHR43845">
    <property type="entry name" value="BLR5969 PROTEIN"/>
    <property type="match status" value="1"/>
</dbReference>
<accession>A0ABS8L3D9</accession>
<dbReference type="Proteomes" id="UP001198862">
    <property type="component" value="Unassembled WGS sequence"/>
</dbReference>